<evidence type="ECO:0000259" key="1">
    <source>
        <dbReference type="Pfam" id="PF04773"/>
    </source>
</evidence>
<feature type="domain" description="FecR N-terminal" evidence="2">
    <location>
        <begin position="10"/>
        <end position="47"/>
    </location>
</feature>
<dbReference type="AlphaFoldDB" id="A0A430HNL3"/>
<accession>A0A430HNL3</accession>
<sequence>MTAAGERIAREAAAWAVRAGEGADQAALAAWLAADPRHRAAYEAMRATLRGVRALPPSAVAGLRAALPAAPPAPRRSLVLQACCATLALAVAGGGWLAWDQRQGQASFSASYATTRGQQLTQALPDGSVIALDTATRIEVRLYRDRREVLLHEGQALFSVRRDSARPFHVSAGAARVTVLGTRFAVRHTRTGLQANRAAVAVEEGRVRVRTGAGQETELGAGQAVSSAADGRLGAVASVAPGAVAAWREGRISFRNTPLALALAEFERYGQTGLVVRDPAVAALRVGGSYTLRQLPAFAAALPEILPVRLVARGGHSEIVAREKN</sequence>
<dbReference type="EMBL" id="RXLQ01000005">
    <property type="protein sequence ID" value="RSZ59072.1"/>
    <property type="molecule type" value="Genomic_DNA"/>
</dbReference>
<organism evidence="3 4">
    <name type="scientific">Massilia atriviolacea</name>
    <dbReference type="NCBI Taxonomy" id="2495579"/>
    <lineage>
        <taxon>Bacteria</taxon>
        <taxon>Pseudomonadati</taxon>
        <taxon>Pseudomonadota</taxon>
        <taxon>Betaproteobacteria</taxon>
        <taxon>Burkholderiales</taxon>
        <taxon>Oxalobacteraceae</taxon>
        <taxon>Telluria group</taxon>
        <taxon>Massilia</taxon>
    </lineage>
</organism>
<dbReference type="InterPro" id="IPR006860">
    <property type="entry name" value="FecR"/>
</dbReference>
<dbReference type="PANTHER" id="PTHR30273">
    <property type="entry name" value="PERIPLASMIC SIGNAL SENSOR AND SIGMA FACTOR ACTIVATOR FECR-RELATED"/>
    <property type="match status" value="1"/>
</dbReference>
<dbReference type="Gene3D" id="2.60.120.1440">
    <property type="match status" value="1"/>
</dbReference>
<comment type="caution">
    <text evidence="3">The sequence shown here is derived from an EMBL/GenBank/DDBJ whole genome shotgun (WGS) entry which is preliminary data.</text>
</comment>
<dbReference type="Pfam" id="PF04773">
    <property type="entry name" value="FecR"/>
    <property type="match status" value="1"/>
</dbReference>
<keyword evidence="4" id="KW-1185">Reference proteome</keyword>
<dbReference type="Proteomes" id="UP000278085">
    <property type="component" value="Unassembled WGS sequence"/>
</dbReference>
<dbReference type="InterPro" id="IPR012373">
    <property type="entry name" value="Ferrdict_sens_TM"/>
</dbReference>
<dbReference type="Pfam" id="PF16220">
    <property type="entry name" value="DUF4880"/>
    <property type="match status" value="1"/>
</dbReference>
<dbReference type="PANTHER" id="PTHR30273:SF2">
    <property type="entry name" value="PROTEIN FECR"/>
    <property type="match status" value="1"/>
</dbReference>
<evidence type="ECO:0000259" key="2">
    <source>
        <dbReference type="Pfam" id="PF16220"/>
    </source>
</evidence>
<name>A0A430HNL3_9BURK</name>
<dbReference type="OrthoDB" id="1100567at2"/>
<proteinExistence type="predicted"/>
<evidence type="ECO:0000313" key="3">
    <source>
        <dbReference type="EMBL" id="RSZ59072.1"/>
    </source>
</evidence>
<dbReference type="GO" id="GO:0016989">
    <property type="term" value="F:sigma factor antagonist activity"/>
    <property type="evidence" value="ECO:0007669"/>
    <property type="project" value="TreeGrafter"/>
</dbReference>
<dbReference type="InterPro" id="IPR032623">
    <property type="entry name" value="FecR_N"/>
</dbReference>
<dbReference type="PIRSF" id="PIRSF018266">
    <property type="entry name" value="FecR"/>
    <property type="match status" value="1"/>
</dbReference>
<dbReference type="RefSeq" id="WP_126074276.1">
    <property type="nucleotide sequence ID" value="NZ_CP051166.1"/>
</dbReference>
<protein>
    <submittedName>
        <fullName evidence="3">DUF4880 domain-containing protein</fullName>
    </submittedName>
</protein>
<reference evidence="3 4" key="1">
    <citation type="submission" date="2018-12" db="EMBL/GenBank/DDBJ databases">
        <authorList>
            <person name="Yang E."/>
        </authorList>
    </citation>
    <scope>NUCLEOTIDE SEQUENCE [LARGE SCALE GENOMIC DNA]</scope>
    <source>
        <strain evidence="3 4">SOD</strain>
    </source>
</reference>
<gene>
    <name evidence="3" type="ORF">EJB06_12160</name>
</gene>
<feature type="domain" description="FecR protein" evidence="1">
    <location>
        <begin position="112"/>
        <end position="208"/>
    </location>
</feature>
<evidence type="ECO:0000313" key="4">
    <source>
        <dbReference type="Proteomes" id="UP000278085"/>
    </source>
</evidence>